<sequence length="104" mass="11283">MDQTTQIVLLIMVVVLGATLVAVGVMVIFLIKDLRESMTKVNTILDDVSEITSNVANGSEFLEEVLEGLKDSVDAIRTYAASPFGALLGVFNMFRGMREEKGGE</sequence>
<dbReference type="AlphaFoldDB" id="A0A955RQS8"/>
<organism evidence="2 3">
    <name type="scientific">candidate division WWE3 bacterium</name>
    <dbReference type="NCBI Taxonomy" id="2053526"/>
    <lineage>
        <taxon>Bacteria</taxon>
        <taxon>Katanobacteria</taxon>
    </lineage>
</organism>
<reference evidence="2" key="1">
    <citation type="submission" date="2020-04" db="EMBL/GenBank/DDBJ databases">
        <authorList>
            <person name="Zhang T."/>
        </authorList>
    </citation>
    <scope>NUCLEOTIDE SEQUENCE</scope>
    <source>
        <strain evidence="2">HKST-UBA03</strain>
    </source>
</reference>
<reference evidence="2" key="2">
    <citation type="journal article" date="2021" name="Microbiome">
        <title>Successional dynamics and alternative stable states in a saline activated sludge microbial community over 9 years.</title>
        <authorList>
            <person name="Wang Y."/>
            <person name="Ye J."/>
            <person name="Ju F."/>
            <person name="Liu L."/>
            <person name="Boyd J.A."/>
            <person name="Deng Y."/>
            <person name="Parks D.H."/>
            <person name="Jiang X."/>
            <person name="Yin X."/>
            <person name="Woodcroft B.J."/>
            <person name="Tyson G.W."/>
            <person name="Hugenholtz P."/>
            <person name="Polz M.F."/>
            <person name="Zhang T."/>
        </authorList>
    </citation>
    <scope>NUCLEOTIDE SEQUENCE</scope>
    <source>
        <strain evidence="2">HKST-UBA03</strain>
    </source>
</reference>
<dbReference type="Proteomes" id="UP000751518">
    <property type="component" value="Unassembled WGS sequence"/>
</dbReference>
<keyword evidence="1" id="KW-1133">Transmembrane helix</keyword>
<evidence type="ECO:0000256" key="1">
    <source>
        <dbReference type="SAM" id="Phobius"/>
    </source>
</evidence>
<comment type="caution">
    <text evidence="2">The sequence shown here is derived from an EMBL/GenBank/DDBJ whole genome shotgun (WGS) entry which is preliminary data.</text>
</comment>
<feature type="transmembrane region" description="Helical" evidence="1">
    <location>
        <begin position="6"/>
        <end position="31"/>
    </location>
</feature>
<evidence type="ECO:0000313" key="3">
    <source>
        <dbReference type="Proteomes" id="UP000751518"/>
    </source>
</evidence>
<protein>
    <recommendedName>
        <fullName evidence="4">DUF948 domain-containing protein</fullName>
    </recommendedName>
</protein>
<name>A0A955RQS8_UNCKA</name>
<gene>
    <name evidence="2" type="ORF">KC614_02025</name>
</gene>
<dbReference type="EMBL" id="JAGQKZ010000012">
    <property type="protein sequence ID" value="MCA9391961.1"/>
    <property type="molecule type" value="Genomic_DNA"/>
</dbReference>
<accession>A0A955RQS8</accession>
<keyword evidence="1" id="KW-0472">Membrane</keyword>
<evidence type="ECO:0008006" key="4">
    <source>
        <dbReference type="Google" id="ProtNLM"/>
    </source>
</evidence>
<proteinExistence type="predicted"/>
<keyword evidence="1" id="KW-0812">Transmembrane</keyword>
<evidence type="ECO:0000313" key="2">
    <source>
        <dbReference type="EMBL" id="MCA9391961.1"/>
    </source>
</evidence>